<gene>
    <name evidence="2" type="ORF">RCOM_0064820</name>
</gene>
<feature type="domain" description="Reverse transcriptase zinc-binding" evidence="1">
    <location>
        <begin position="197"/>
        <end position="253"/>
    </location>
</feature>
<dbReference type="Pfam" id="PF13966">
    <property type="entry name" value="zf-RVT"/>
    <property type="match status" value="1"/>
</dbReference>
<dbReference type="Proteomes" id="UP000008311">
    <property type="component" value="Unassembled WGS sequence"/>
</dbReference>
<name>B9T8C0_RICCO</name>
<sequence>MAPWRGLFLLLKAFARGILYSFYYFFFVLRDFLTFILKRRIKYIRRVAFSFLKGFIRKSIGLWPISGWANSNLRNECTGRLGICFVKVKLLESWGWRSLCTDKQLLNEGIRCYIGTGKMVNALLDPWVPSLPRFKVDEINSSTSLDTGVADFVDHDLHSWEIALLHQHFPPHQVAEIIKIPLSENQDNSLPSSLARHGWKQLWKMKVPDKIKVFLWEMLANALPVGSLLQSRLGSDGTCVRCGALETGMYLFFLYALSQHELNDLNGDDSVLNYLAATLLELLESTKQLFSVKNG</sequence>
<keyword evidence="3" id="KW-1185">Reference proteome</keyword>
<dbReference type="InParanoid" id="B9T8C0"/>
<evidence type="ECO:0000313" key="2">
    <source>
        <dbReference type="EMBL" id="EEF27893.1"/>
    </source>
</evidence>
<organism evidence="2 3">
    <name type="scientific">Ricinus communis</name>
    <name type="common">Castor bean</name>
    <dbReference type="NCBI Taxonomy" id="3988"/>
    <lineage>
        <taxon>Eukaryota</taxon>
        <taxon>Viridiplantae</taxon>
        <taxon>Streptophyta</taxon>
        <taxon>Embryophyta</taxon>
        <taxon>Tracheophyta</taxon>
        <taxon>Spermatophyta</taxon>
        <taxon>Magnoliopsida</taxon>
        <taxon>eudicotyledons</taxon>
        <taxon>Gunneridae</taxon>
        <taxon>Pentapetalae</taxon>
        <taxon>rosids</taxon>
        <taxon>fabids</taxon>
        <taxon>Malpighiales</taxon>
        <taxon>Euphorbiaceae</taxon>
        <taxon>Acalyphoideae</taxon>
        <taxon>Acalypheae</taxon>
        <taxon>Ricinus</taxon>
    </lineage>
</organism>
<accession>B9T8C0</accession>
<evidence type="ECO:0000313" key="3">
    <source>
        <dbReference type="Proteomes" id="UP000008311"/>
    </source>
</evidence>
<dbReference type="EMBL" id="EQ974977">
    <property type="protein sequence ID" value="EEF27893.1"/>
    <property type="molecule type" value="Genomic_DNA"/>
</dbReference>
<proteinExistence type="predicted"/>
<reference evidence="3" key="1">
    <citation type="journal article" date="2010" name="Nat. Biotechnol.">
        <title>Draft genome sequence of the oilseed species Ricinus communis.</title>
        <authorList>
            <person name="Chan A.P."/>
            <person name="Crabtree J."/>
            <person name="Zhao Q."/>
            <person name="Lorenzi H."/>
            <person name="Orvis J."/>
            <person name="Puiu D."/>
            <person name="Melake-Berhan A."/>
            <person name="Jones K.M."/>
            <person name="Redman J."/>
            <person name="Chen G."/>
            <person name="Cahoon E.B."/>
            <person name="Gedil M."/>
            <person name="Stanke M."/>
            <person name="Haas B.J."/>
            <person name="Wortman J.R."/>
            <person name="Fraser-Liggett C.M."/>
            <person name="Ravel J."/>
            <person name="Rabinowicz P.D."/>
        </authorList>
    </citation>
    <scope>NUCLEOTIDE SEQUENCE [LARGE SCALE GENOMIC DNA]</scope>
    <source>
        <strain evidence="3">cv. Hale</strain>
    </source>
</reference>
<dbReference type="AlphaFoldDB" id="B9T8C0"/>
<protein>
    <recommendedName>
        <fullName evidence="1">Reverse transcriptase zinc-binding domain-containing protein</fullName>
    </recommendedName>
</protein>
<dbReference type="InterPro" id="IPR026960">
    <property type="entry name" value="RVT-Znf"/>
</dbReference>
<dbReference type="eggNOG" id="KOG1075">
    <property type="taxonomic scope" value="Eukaryota"/>
</dbReference>
<evidence type="ECO:0000259" key="1">
    <source>
        <dbReference type="Pfam" id="PF13966"/>
    </source>
</evidence>